<evidence type="ECO:0008006" key="3">
    <source>
        <dbReference type="Google" id="ProtNLM"/>
    </source>
</evidence>
<dbReference type="PANTHER" id="PTHR11579:SF18">
    <property type="entry name" value="PROTEIN-L-ISOASPARTATE O-METHYLTRANSFERASE"/>
    <property type="match status" value="1"/>
</dbReference>
<sequence length="120" mass="13483">MMRLDCARENMVSQQVRVWEVADLRVRAVMSVIPREQFVPDRHRELAFADTSIPLPHGQVMLRPAIEGRLMQALDLEPTHTVLEIGTGSGFLTACLSRLAGSVLTVDIFEDLVQTARDRL</sequence>
<dbReference type="GO" id="GO:0005737">
    <property type="term" value="C:cytoplasm"/>
    <property type="evidence" value="ECO:0007669"/>
    <property type="project" value="TreeGrafter"/>
</dbReference>
<evidence type="ECO:0000313" key="2">
    <source>
        <dbReference type="EMBL" id="SVC13589.1"/>
    </source>
</evidence>
<protein>
    <recommendedName>
        <fullName evidence="3">Protein-L-isoaspartate(D-aspartate) O-methyltransferase</fullName>
    </recommendedName>
</protein>
<proteinExistence type="inferred from homology"/>
<dbReference type="GO" id="GO:0004719">
    <property type="term" value="F:protein-L-isoaspartate (D-aspartate) O-methyltransferase activity"/>
    <property type="evidence" value="ECO:0007669"/>
    <property type="project" value="InterPro"/>
</dbReference>
<organism evidence="2">
    <name type="scientific">marine metagenome</name>
    <dbReference type="NCBI Taxonomy" id="408172"/>
    <lineage>
        <taxon>unclassified sequences</taxon>
        <taxon>metagenomes</taxon>
        <taxon>ecological metagenomes</taxon>
    </lineage>
</organism>
<dbReference type="Gene3D" id="3.40.50.150">
    <property type="entry name" value="Vaccinia Virus protein VP39"/>
    <property type="match status" value="1"/>
</dbReference>
<dbReference type="Pfam" id="PF01135">
    <property type="entry name" value="PCMT"/>
    <property type="match status" value="1"/>
</dbReference>
<dbReference type="InterPro" id="IPR029063">
    <property type="entry name" value="SAM-dependent_MTases_sf"/>
</dbReference>
<evidence type="ECO:0000256" key="1">
    <source>
        <dbReference type="ARBA" id="ARBA00005369"/>
    </source>
</evidence>
<dbReference type="SUPFAM" id="SSF53335">
    <property type="entry name" value="S-adenosyl-L-methionine-dependent methyltransferases"/>
    <property type="match status" value="1"/>
</dbReference>
<dbReference type="PANTHER" id="PTHR11579">
    <property type="entry name" value="PROTEIN-L-ISOASPARTATE O-METHYLTRANSFERASE"/>
    <property type="match status" value="1"/>
</dbReference>
<comment type="similarity">
    <text evidence="1">Belongs to the methyltransferase superfamily. L-isoaspartyl/D-aspartyl protein methyltransferase family.</text>
</comment>
<feature type="non-terminal residue" evidence="2">
    <location>
        <position position="120"/>
    </location>
</feature>
<name>A0A382JPD3_9ZZZZ</name>
<accession>A0A382JPD3</accession>
<dbReference type="AlphaFoldDB" id="A0A382JPD3"/>
<dbReference type="InterPro" id="IPR000682">
    <property type="entry name" value="PCMT"/>
</dbReference>
<dbReference type="EMBL" id="UINC01075423">
    <property type="protein sequence ID" value="SVC13589.1"/>
    <property type="molecule type" value="Genomic_DNA"/>
</dbReference>
<gene>
    <name evidence="2" type="ORF">METZ01_LOCUS266443</name>
</gene>
<reference evidence="2" key="1">
    <citation type="submission" date="2018-05" db="EMBL/GenBank/DDBJ databases">
        <authorList>
            <person name="Lanie J.A."/>
            <person name="Ng W.-L."/>
            <person name="Kazmierczak K.M."/>
            <person name="Andrzejewski T.M."/>
            <person name="Davidsen T.M."/>
            <person name="Wayne K.J."/>
            <person name="Tettelin H."/>
            <person name="Glass J.I."/>
            <person name="Rusch D."/>
            <person name="Podicherti R."/>
            <person name="Tsui H.-C.T."/>
            <person name="Winkler M.E."/>
        </authorList>
    </citation>
    <scope>NUCLEOTIDE SEQUENCE</scope>
</reference>